<evidence type="ECO:0000259" key="5">
    <source>
        <dbReference type="PROSITE" id="PS51782"/>
    </source>
</evidence>
<dbReference type="RefSeq" id="WP_249317211.1">
    <property type="nucleotide sequence ID" value="NZ_JACRSR010000004.1"/>
</dbReference>
<dbReference type="InterPro" id="IPR036779">
    <property type="entry name" value="LysM_dom_sf"/>
</dbReference>
<dbReference type="CDD" id="cd12797">
    <property type="entry name" value="M23_peptidase"/>
    <property type="match status" value="1"/>
</dbReference>
<feature type="transmembrane region" description="Helical" evidence="3">
    <location>
        <begin position="56"/>
        <end position="77"/>
    </location>
</feature>
<evidence type="ECO:0000313" key="6">
    <source>
        <dbReference type="EMBL" id="MBC8532110.1"/>
    </source>
</evidence>
<reference evidence="6" key="1">
    <citation type="submission" date="2020-08" db="EMBL/GenBank/DDBJ databases">
        <title>Genome public.</title>
        <authorList>
            <person name="Liu C."/>
            <person name="Sun Q."/>
        </authorList>
    </citation>
    <scope>NUCLEOTIDE SEQUENCE</scope>
    <source>
        <strain evidence="6">NSJ-53</strain>
    </source>
</reference>
<protein>
    <submittedName>
        <fullName evidence="6">Peptidoglycan DD-metalloendopeptidase family protein</fullName>
    </submittedName>
</protein>
<keyword evidence="7" id="KW-1185">Reference proteome</keyword>
<keyword evidence="3" id="KW-0472">Membrane</keyword>
<feature type="compositionally biased region" description="Basic and acidic residues" evidence="2">
    <location>
        <begin position="34"/>
        <end position="46"/>
    </location>
</feature>
<dbReference type="EMBL" id="JACRSR010000004">
    <property type="protein sequence ID" value="MBC8532110.1"/>
    <property type="molecule type" value="Genomic_DNA"/>
</dbReference>
<evidence type="ECO:0000256" key="3">
    <source>
        <dbReference type="SAM" id="Phobius"/>
    </source>
</evidence>
<dbReference type="PANTHER" id="PTHR21666">
    <property type="entry name" value="PEPTIDASE-RELATED"/>
    <property type="match status" value="1"/>
</dbReference>
<sequence>MLPIRGDKKYVPNASGGIRTRSSGLFMGPGRGPELPKAEEPKVEEPKKKRKIKRPFIYVLVCILALTLGFTGFKLLYDPHMTAYQVLLDGFEIGVVADASQLPELFGTLQDEKEQDIGVPLVRDQELTIEPVKVMAENVASEDQIESNLSRYLTDTVEAEGVYVNGQLAVVTQTEEDAQWVLEQALEPYEQIKTEKDVKDIKFLENVETKPVEVSYERVQAKEEAYTTLTVGSNEHQEYTVKKGDTLWSIAQNNDIRISDIRKANPEVSATDVINVGQKLDLTVTQNLVNVQYVETLTREEELKYETEVQQDDTMYNTQKKVIQEGKIGKRQVVTEVTKVNGVEVSNKVVQETVLEPAVNEIIAKGTKEPPKDTPASSGGGGTSASGFGWPTSGPLTSGYGTRWGRLHAGIDIAVATGTPVYASKSGTVIASGWYSGYGKLVKVDHGNGQVTYYAHNSKLLVNTGTKVSKGQLLCLSGNTGNSTGPHCHFEIRINGSPVNPMKYLP</sequence>
<dbReference type="InterPro" id="IPR016047">
    <property type="entry name" value="M23ase_b-sheet_dom"/>
</dbReference>
<dbReference type="Pfam" id="PF07501">
    <property type="entry name" value="G5"/>
    <property type="match status" value="1"/>
</dbReference>
<dbReference type="GO" id="GO:0004222">
    <property type="term" value="F:metalloendopeptidase activity"/>
    <property type="evidence" value="ECO:0007669"/>
    <property type="project" value="TreeGrafter"/>
</dbReference>
<dbReference type="SMART" id="SM01208">
    <property type="entry name" value="G5"/>
    <property type="match status" value="1"/>
</dbReference>
<evidence type="ECO:0000313" key="7">
    <source>
        <dbReference type="Proteomes" id="UP000623172"/>
    </source>
</evidence>
<evidence type="ECO:0000256" key="2">
    <source>
        <dbReference type="SAM" id="MobiDB-lite"/>
    </source>
</evidence>
<dbReference type="PROSITE" id="PS51109">
    <property type="entry name" value="G5"/>
    <property type="match status" value="1"/>
</dbReference>
<dbReference type="InterPro" id="IPR011055">
    <property type="entry name" value="Dup_hybrid_motif"/>
</dbReference>
<dbReference type="Gene3D" id="3.10.350.10">
    <property type="entry name" value="LysM domain"/>
    <property type="match status" value="1"/>
</dbReference>
<dbReference type="AlphaFoldDB" id="A0A926D829"/>
<keyword evidence="3" id="KW-1133">Transmembrane helix</keyword>
<comment type="caution">
    <text evidence="6">The sequence shown here is derived from an EMBL/GenBank/DDBJ whole genome shotgun (WGS) entry which is preliminary data.</text>
</comment>
<evidence type="ECO:0000256" key="1">
    <source>
        <dbReference type="ARBA" id="ARBA00022729"/>
    </source>
</evidence>
<dbReference type="SUPFAM" id="SSF51261">
    <property type="entry name" value="Duplicated hybrid motif"/>
    <property type="match status" value="1"/>
</dbReference>
<dbReference type="Pfam" id="PF01476">
    <property type="entry name" value="LysM"/>
    <property type="match status" value="1"/>
</dbReference>
<keyword evidence="1" id="KW-0732">Signal</keyword>
<dbReference type="InterPro" id="IPR018392">
    <property type="entry name" value="LysM"/>
</dbReference>
<dbReference type="PANTHER" id="PTHR21666:SF270">
    <property type="entry name" value="MUREIN HYDROLASE ACTIVATOR ENVC"/>
    <property type="match status" value="1"/>
</dbReference>
<dbReference type="Proteomes" id="UP000623172">
    <property type="component" value="Unassembled WGS sequence"/>
</dbReference>
<feature type="domain" description="G5" evidence="4">
    <location>
        <begin position="289"/>
        <end position="369"/>
    </location>
</feature>
<dbReference type="InterPro" id="IPR050570">
    <property type="entry name" value="Cell_wall_metabolism_enzyme"/>
</dbReference>
<dbReference type="Pfam" id="PF01551">
    <property type="entry name" value="Peptidase_M23"/>
    <property type="match status" value="1"/>
</dbReference>
<accession>A0A926D829</accession>
<name>A0A926D829_9FIRM</name>
<dbReference type="InterPro" id="IPR011098">
    <property type="entry name" value="G5_dom"/>
</dbReference>
<dbReference type="SUPFAM" id="SSF54106">
    <property type="entry name" value="LysM domain"/>
    <property type="match status" value="1"/>
</dbReference>
<evidence type="ECO:0000259" key="4">
    <source>
        <dbReference type="PROSITE" id="PS51109"/>
    </source>
</evidence>
<organism evidence="6 7">
    <name type="scientific">Gehongia tenuis</name>
    <dbReference type="NCBI Taxonomy" id="2763655"/>
    <lineage>
        <taxon>Bacteria</taxon>
        <taxon>Bacillati</taxon>
        <taxon>Bacillota</taxon>
        <taxon>Clostridia</taxon>
        <taxon>Christensenellales</taxon>
        <taxon>Christensenellaceae</taxon>
        <taxon>Gehongia</taxon>
    </lineage>
</organism>
<dbReference type="PROSITE" id="PS51782">
    <property type="entry name" value="LYSM"/>
    <property type="match status" value="1"/>
</dbReference>
<keyword evidence="3" id="KW-0812">Transmembrane</keyword>
<dbReference type="Gene3D" id="2.20.230.10">
    <property type="entry name" value="Resuscitation-promoting factor rpfb"/>
    <property type="match status" value="1"/>
</dbReference>
<gene>
    <name evidence="6" type="ORF">H8696_09645</name>
</gene>
<feature type="region of interest" description="Disordered" evidence="2">
    <location>
        <begin position="13"/>
        <end position="46"/>
    </location>
</feature>
<dbReference type="SMART" id="SM00257">
    <property type="entry name" value="LysM"/>
    <property type="match status" value="1"/>
</dbReference>
<feature type="region of interest" description="Disordered" evidence="2">
    <location>
        <begin position="364"/>
        <end position="392"/>
    </location>
</feature>
<feature type="domain" description="LysM" evidence="5">
    <location>
        <begin position="237"/>
        <end position="282"/>
    </location>
</feature>
<proteinExistence type="predicted"/>
<dbReference type="CDD" id="cd00118">
    <property type="entry name" value="LysM"/>
    <property type="match status" value="1"/>
</dbReference>
<dbReference type="Gene3D" id="2.70.70.10">
    <property type="entry name" value="Glucose Permease (Domain IIA)"/>
    <property type="match status" value="1"/>
</dbReference>